<comment type="caution">
    <text evidence="1">The sequence shown here is derived from an EMBL/GenBank/DDBJ whole genome shotgun (WGS) entry which is preliminary data.</text>
</comment>
<accession>A0A9D8KK84</accession>
<sequence length="436" mass="47512">MEENLLRASAAVVDITPPIGFPLGGYIMRNGVSTGVLDPIQARIGYITDGKSSIVMVGFDWIYILGGWGRSLRKGIGEALGIDSKNVILAATHTHSGPGIFGSFHTVEDGGSGEYLKEVPERLINAAVMLCSASRFVTIKKGKIRIESIGANRNDPDGFFDDTMVGLHFFDEGDDLVMRLLNYGCHPTALGADNLLFSGDFVGYGLDLLDGKWGGASIFMNGAAGDVSTRFTRRGRTSEERKRLGDIFFEAANFMQKTAVPHTGNEIKIRSEAVPVAYRELPAVEQSEAIIDEIKGRLDGGRKAGLSKEEIRKLESLKEGALARLLISKLGGIEAVIGKRKMETEVELLMIGEMGILFIPGEVMSKTAMKLKTLSEFPLMVVGYANDYLGYLVEKDESSEGDYESFVTFLSDGSIKEIINTAEKLIGEQAIERRFD</sequence>
<dbReference type="AlphaFoldDB" id="A0A9D8KK84"/>
<protein>
    <recommendedName>
        <fullName evidence="3">Ceramidase</fullName>
    </recommendedName>
</protein>
<organism evidence="1 2">
    <name type="scientific">Candidatus Zymogenus saltonus</name>
    <dbReference type="NCBI Taxonomy" id="2844893"/>
    <lineage>
        <taxon>Bacteria</taxon>
        <taxon>Deltaproteobacteria</taxon>
        <taxon>Candidatus Zymogenia</taxon>
        <taxon>Candidatus Zymogeniales</taxon>
        <taxon>Candidatus Zymogenaceae</taxon>
        <taxon>Candidatus Zymogenus</taxon>
    </lineage>
</organism>
<dbReference type="Proteomes" id="UP000809273">
    <property type="component" value="Unassembled WGS sequence"/>
</dbReference>
<proteinExistence type="predicted"/>
<reference evidence="1" key="1">
    <citation type="journal article" date="2021" name="Environ. Microbiol.">
        <title>Genomic characterization of three novel Desulfobacterota classes expand the metabolic and phylogenetic diversity of the phylum.</title>
        <authorList>
            <person name="Murphy C.L."/>
            <person name="Biggerstaff J."/>
            <person name="Eichhorn A."/>
            <person name="Ewing E."/>
            <person name="Shahan R."/>
            <person name="Soriano D."/>
            <person name="Stewart S."/>
            <person name="VanMol K."/>
            <person name="Walker R."/>
            <person name="Walters P."/>
            <person name="Elshahed M.S."/>
            <person name="Youssef N.H."/>
        </authorList>
    </citation>
    <scope>NUCLEOTIDE SEQUENCE</scope>
    <source>
        <strain evidence="1">Zod_Metabat.24</strain>
    </source>
</reference>
<gene>
    <name evidence="1" type="ORF">JW984_15570</name>
</gene>
<evidence type="ECO:0000313" key="1">
    <source>
        <dbReference type="EMBL" id="MBN1574616.1"/>
    </source>
</evidence>
<reference evidence="1" key="2">
    <citation type="submission" date="2021-01" db="EMBL/GenBank/DDBJ databases">
        <authorList>
            <person name="Hahn C.R."/>
            <person name="Youssef N.H."/>
            <person name="Elshahed M."/>
        </authorList>
    </citation>
    <scope>NUCLEOTIDE SEQUENCE</scope>
    <source>
        <strain evidence="1">Zod_Metabat.24</strain>
    </source>
</reference>
<name>A0A9D8KK84_9DELT</name>
<evidence type="ECO:0008006" key="3">
    <source>
        <dbReference type="Google" id="ProtNLM"/>
    </source>
</evidence>
<evidence type="ECO:0000313" key="2">
    <source>
        <dbReference type="Proteomes" id="UP000809273"/>
    </source>
</evidence>
<dbReference type="EMBL" id="JAFGIX010000085">
    <property type="protein sequence ID" value="MBN1574616.1"/>
    <property type="molecule type" value="Genomic_DNA"/>
</dbReference>